<dbReference type="EMBL" id="GBHO01008621">
    <property type="protein sequence ID" value="JAG34983.1"/>
    <property type="molecule type" value="Transcribed_RNA"/>
</dbReference>
<accession>A0A0A9YV59</accession>
<protein>
    <submittedName>
        <fullName evidence="1">Tubulin alpha-4 chain</fullName>
    </submittedName>
</protein>
<feature type="non-terminal residue" evidence="1">
    <location>
        <position position="106"/>
    </location>
</feature>
<proteinExistence type="predicted"/>
<reference evidence="1" key="2">
    <citation type="submission" date="2014-07" db="EMBL/GenBank/DDBJ databases">
        <authorList>
            <person name="Hull J."/>
        </authorList>
    </citation>
    <scope>NUCLEOTIDE SEQUENCE</scope>
</reference>
<sequence length="106" mass="11947">DPIQYFSLDTVTYGLRCSPFLAQRVLHQLAHDEGHQYPDAAQALLHPTYVDDVAYGCDTPEQLVDLKNQLINLLAKGGFELDKWSTNYPPLLANQPLSQQRVPIQV</sequence>
<name>A0A0A9YV59_LYGHE</name>
<gene>
    <name evidence="1" type="ORF">CM83_105707</name>
</gene>
<dbReference type="SUPFAM" id="SSF56672">
    <property type="entry name" value="DNA/RNA polymerases"/>
    <property type="match status" value="1"/>
</dbReference>
<evidence type="ECO:0000313" key="1">
    <source>
        <dbReference type="EMBL" id="JAG34983.1"/>
    </source>
</evidence>
<dbReference type="AlphaFoldDB" id="A0A0A9YV59"/>
<feature type="non-terminal residue" evidence="1">
    <location>
        <position position="1"/>
    </location>
</feature>
<reference evidence="1" key="1">
    <citation type="journal article" date="2014" name="PLoS ONE">
        <title>Transcriptome-Based Identification of ABC Transporters in the Western Tarnished Plant Bug Lygus hesperus.</title>
        <authorList>
            <person name="Hull J.J."/>
            <person name="Chaney K."/>
            <person name="Geib S.M."/>
            <person name="Fabrick J.A."/>
            <person name="Brent C.S."/>
            <person name="Walsh D."/>
            <person name="Lavine L.C."/>
        </authorList>
    </citation>
    <scope>NUCLEOTIDE SEQUENCE</scope>
</reference>
<dbReference type="InterPro" id="IPR043502">
    <property type="entry name" value="DNA/RNA_pol_sf"/>
</dbReference>
<dbReference type="GO" id="GO:0071897">
    <property type="term" value="P:DNA biosynthetic process"/>
    <property type="evidence" value="ECO:0007669"/>
    <property type="project" value="UniProtKB-ARBA"/>
</dbReference>
<organism evidence="1">
    <name type="scientific">Lygus hesperus</name>
    <name type="common">Western plant bug</name>
    <dbReference type="NCBI Taxonomy" id="30085"/>
    <lineage>
        <taxon>Eukaryota</taxon>
        <taxon>Metazoa</taxon>
        <taxon>Ecdysozoa</taxon>
        <taxon>Arthropoda</taxon>
        <taxon>Hexapoda</taxon>
        <taxon>Insecta</taxon>
        <taxon>Pterygota</taxon>
        <taxon>Neoptera</taxon>
        <taxon>Paraneoptera</taxon>
        <taxon>Hemiptera</taxon>
        <taxon>Heteroptera</taxon>
        <taxon>Panheteroptera</taxon>
        <taxon>Cimicomorpha</taxon>
        <taxon>Miridae</taxon>
        <taxon>Mirini</taxon>
        <taxon>Lygus</taxon>
    </lineage>
</organism>